<name>A0A7W3V123_9GAMM</name>
<keyword evidence="2" id="KW-0973">c-di-GMP</keyword>
<dbReference type="NCBIfam" id="TIGR00254">
    <property type="entry name" value="GGDEF"/>
    <property type="match status" value="1"/>
</dbReference>
<dbReference type="GO" id="GO:0071111">
    <property type="term" value="F:cyclic-guanylate-specific phosphodiesterase activity"/>
    <property type="evidence" value="ECO:0007669"/>
    <property type="project" value="UniProtKB-EC"/>
</dbReference>
<dbReference type="InterPro" id="IPR005330">
    <property type="entry name" value="MHYT_dom"/>
</dbReference>
<evidence type="ECO:0000313" key="8">
    <source>
        <dbReference type="Proteomes" id="UP000550609"/>
    </source>
</evidence>
<dbReference type="EC" id="3.1.4.52" evidence="1"/>
<dbReference type="SMART" id="SM00052">
    <property type="entry name" value="EAL"/>
    <property type="match status" value="1"/>
</dbReference>
<sequence length="705" mass="75418">MSGSYSLSLVVVSFLIAVLASYTALNLAARRVHAPHGEARWWLLGGSLALGMGVWSMHLLGIQAYSLPIALGYDPGLAVMSLAAALAAAAWALWLSTRRQLRWPALLGGGLVMTSGIGASHYLGMAALRMQPGISYDHGSLGIALLLAMLAATTALCCAHHHSHTGSQPRGWRIVAALVMGIAITGMHYTGIAAAHFAPDSIGAAAMTGLDATALAVLAMVTTIAVLAVALLAVIFDRRMQQRSQLLDTHLLQTRQRLQQATVHDALTGLPNRTLLADRITQAIAKAAPTHTPLAVLFLNLDDFRSVNEIHGHAAGDQVLVVLAQRMLSELGPHGTLARLGADEFVVLSQVSGPDDAVLLAERLFDACTPTVQLERGQVSLRASIGIAMYPDDGNDQRSLICHANTAMSHCKQQLHAGHAFFTSHMQELADRQLRLLQDLRLALERNQLLLHYQPKLMAAGQPVIGAEALLRWQHPELGLLMPDSFIAIAERSGLIIPIGHWVLDQACAQLGRWHAAGYRQWSMAVNLSAVQFTAPDLAQSVAEVLANNGIAADRLTLEVTESTAMRDVEASLKILGELTAMGVHIAIDDFGTGYSSLLYLKRLPASELKIDRAFVKDLDAGGEDAAIVSSIIALGRTLQMRIVAEGVETAAQQAQLDAMGCDQLQGYHFNKPLDAATFSRIYCLPGADTPASTHEAAIRYCAAQ</sequence>
<dbReference type="SUPFAM" id="SSF141868">
    <property type="entry name" value="EAL domain-like"/>
    <property type="match status" value="1"/>
</dbReference>
<evidence type="ECO:0000259" key="6">
    <source>
        <dbReference type="PROSITE" id="PS50924"/>
    </source>
</evidence>
<evidence type="ECO:0000256" key="1">
    <source>
        <dbReference type="ARBA" id="ARBA00012282"/>
    </source>
</evidence>
<dbReference type="GO" id="GO:0016020">
    <property type="term" value="C:membrane"/>
    <property type="evidence" value="ECO:0007669"/>
    <property type="project" value="UniProtKB-UniRule"/>
</dbReference>
<comment type="caution">
    <text evidence="7">The sequence shown here is derived from an EMBL/GenBank/DDBJ whole genome shotgun (WGS) entry which is preliminary data.</text>
</comment>
<feature type="transmembrane region" description="Helical" evidence="3">
    <location>
        <begin position="41"/>
        <end position="65"/>
    </location>
</feature>
<feature type="transmembrane region" description="Helical" evidence="3">
    <location>
        <begin position="77"/>
        <end position="94"/>
    </location>
</feature>
<dbReference type="EMBL" id="JACIUV010000003">
    <property type="protein sequence ID" value="MBB1117027.1"/>
    <property type="molecule type" value="Genomic_DNA"/>
</dbReference>
<dbReference type="FunFam" id="3.20.20.450:FF:000001">
    <property type="entry name" value="Cyclic di-GMP phosphodiesterase yahA"/>
    <property type="match status" value="1"/>
</dbReference>
<feature type="transmembrane region" description="Helical" evidence="3">
    <location>
        <begin position="140"/>
        <end position="159"/>
    </location>
</feature>
<dbReference type="InterPro" id="IPR001633">
    <property type="entry name" value="EAL_dom"/>
</dbReference>
<dbReference type="RefSeq" id="WP_182622137.1">
    <property type="nucleotide sequence ID" value="NZ_JACIUV010000003.1"/>
</dbReference>
<evidence type="ECO:0000259" key="5">
    <source>
        <dbReference type="PROSITE" id="PS50887"/>
    </source>
</evidence>
<evidence type="ECO:0000313" key="7">
    <source>
        <dbReference type="EMBL" id="MBB1117027.1"/>
    </source>
</evidence>
<keyword evidence="3" id="KW-1133">Transmembrane helix</keyword>
<reference evidence="7 8" key="1">
    <citation type="submission" date="2020-08" db="EMBL/GenBank/DDBJ databases">
        <title>Stenotrophomonas sp. W1S232.</title>
        <authorList>
            <person name="Deng Y."/>
        </authorList>
    </citation>
    <scope>NUCLEOTIDE SEQUENCE [LARGE SCALE GENOMIC DNA]</scope>
    <source>
        <strain evidence="7 8">W1S232</strain>
    </source>
</reference>
<feature type="domain" description="MHYT" evidence="6">
    <location>
        <begin position="5"/>
        <end position="198"/>
    </location>
</feature>
<feature type="transmembrane region" description="Helical" evidence="3">
    <location>
        <begin position="106"/>
        <end position="128"/>
    </location>
</feature>
<feature type="domain" description="EAL" evidence="4">
    <location>
        <begin position="433"/>
        <end position="687"/>
    </location>
</feature>
<evidence type="ECO:0000256" key="2">
    <source>
        <dbReference type="ARBA" id="ARBA00022636"/>
    </source>
</evidence>
<dbReference type="InterPro" id="IPR029787">
    <property type="entry name" value="Nucleotide_cyclase"/>
</dbReference>
<evidence type="ECO:0000256" key="3">
    <source>
        <dbReference type="PROSITE-ProRule" id="PRU00244"/>
    </source>
</evidence>
<dbReference type="Gene3D" id="3.20.20.450">
    <property type="entry name" value="EAL domain"/>
    <property type="match status" value="1"/>
</dbReference>
<evidence type="ECO:0000259" key="4">
    <source>
        <dbReference type="PROSITE" id="PS50883"/>
    </source>
</evidence>
<feature type="transmembrane region" description="Helical" evidence="3">
    <location>
        <begin position="212"/>
        <end position="236"/>
    </location>
</feature>
<keyword evidence="3" id="KW-0472">Membrane</keyword>
<dbReference type="Pfam" id="PF03707">
    <property type="entry name" value="MHYT"/>
    <property type="match status" value="3"/>
</dbReference>
<proteinExistence type="predicted"/>
<protein>
    <recommendedName>
        <fullName evidence="1">cyclic-guanylate-specific phosphodiesterase</fullName>
        <ecNumber evidence="1">3.1.4.52</ecNumber>
    </recommendedName>
</protein>
<accession>A0A7W3V123</accession>
<feature type="transmembrane region" description="Helical" evidence="3">
    <location>
        <begin position="171"/>
        <end position="192"/>
    </location>
</feature>
<feature type="domain" description="GGDEF" evidence="5">
    <location>
        <begin position="292"/>
        <end position="426"/>
    </location>
</feature>
<dbReference type="InterPro" id="IPR052155">
    <property type="entry name" value="Biofilm_reg_signaling"/>
</dbReference>
<organism evidence="7 8">
    <name type="scientific">Stenotrophomonas koreensis</name>
    <dbReference type="NCBI Taxonomy" id="266128"/>
    <lineage>
        <taxon>Bacteria</taxon>
        <taxon>Pseudomonadati</taxon>
        <taxon>Pseudomonadota</taxon>
        <taxon>Gammaproteobacteria</taxon>
        <taxon>Lysobacterales</taxon>
        <taxon>Lysobacteraceae</taxon>
        <taxon>Stenotrophomonas</taxon>
    </lineage>
</organism>
<dbReference type="PANTHER" id="PTHR44757">
    <property type="entry name" value="DIGUANYLATE CYCLASE DGCP"/>
    <property type="match status" value="1"/>
</dbReference>
<dbReference type="Gene3D" id="3.30.70.270">
    <property type="match status" value="1"/>
</dbReference>
<dbReference type="SUPFAM" id="SSF55073">
    <property type="entry name" value="Nucleotide cyclase"/>
    <property type="match status" value="1"/>
</dbReference>
<dbReference type="InterPro" id="IPR043128">
    <property type="entry name" value="Rev_trsase/Diguanyl_cyclase"/>
</dbReference>
<dbReference type="PANTHER" id="PTHR44757:SF2">
    <property type="entry name" value="BIOFILM ARCHITECTURE MAINTENANCE PROTEIN MBAA"/>
    <property type="match status" value="1"/>
</dbReference>
<dbReference type="CDD" id="cd01948">
    <property type="entry name" value="EAL"/>
    <property type="match status" value="1"/>
</dbReference>
<feature type="transmembrane region" description="Helical" evidence="3">
    <location>
        <begin position="6"/>
        <end position="29"/>
    </location>
</feature>
<dbReference type="InterPro" id="IPR000160">
    <property type="entry name" value="GGDEF_dom"/>
</dbReference>
<dbReference type="PROSITE" id="PS50887">
    <property type="entry name" value="GGDEF"/>
    <property type="match status" value="1"/>
</dbReference>
<dbReference type="PROSITE" id="PS50883">
    <property type="entry name" value="EAL"/>
    <property type="match status" value="1"/>
</dbReference>
<dbReference type="PROSITE" id="PS50924">
    <property type="entry name" value="MHYT"/>
    <property type="match status" value="1"/>
</dbReference>
<dbReference type="SMART" id="SM00267">
    <property type="entry name" value="GGDEF"/>
    <property type="match status" value="1"/>
</dbReference>
<dbReference type="Pfam" id="PF00563">
    <property type="entry name" value="EAL"/>
    <property type="match status" value="1"/>
</dbReference>
<dbReference type="Proteomes" id="UP000550609">
    <property type="component" value="Unassembled WGS sequence"/>
</dbReference>
<dbReference type="AlphaFoldDB" id="A0A7W3V123"/>
<dbReference type="InterPro" id="IPR035919">
    <property type="entry name" value="EAL_sf"/>
</dbReference>
<gene>
    <name evidence="7" type="ORF">H4O09_08190</name>
</gene>
<keyword evidence="3" id="KW-0812">Transmembrane</keyword>
<dbReference type="CDD" id="cd01949">
    <property type="entry name" value="GGDEF"/>
    <property type="match status" value="1"/>
</dbReference>
<dbReference type="Pfam" id="PF00990">
    <property type="entry name" value="GGDEF"/>
    <property type="match status" value="1"/>
</dbReference>